<organism evidence="3 4">
    <name type="scientific">[Emmonsia] crescens</name>
    <dbReference type="NCBI Taxonomy" id="73230"/>
    <lineage>
        <taxon>Eukaryota</taxon>
        <taxon>Fungi</taxon>
        <taxon>Dikarya</taxon>
        <taxon>Ascomycota</taxon>
        <taxon>Pezizomycotina</taxon>
        <taxon>Eurotiomycetes</taxon>
        <taxon>Eurotiomycetidae</taxon>
        <taxon>Onygenales</taxon>
        <taxon>Ajellomycetaceae</taxon>
        <taxon>Emergomyces</taxon>
    </lineage>
</organism>
<name>A0A2B7ZJP3_9EURO</name>
<keyword evidence="3" id="KW-0808">Transferase</keyword>
<keyword evidence="4" id="KW-1185">Reference proteome</keyword>
<keyword evidence="2" id="KW-1133">Transmembrane helix</keyword>
<feature type="transmembrane region" description="Helical" evidence="2">
    <location>
        <begin position="103"/>
        <end position="125"/>
    </location>
</feature>
<dbReference type="Proteomes" id="UP000226031">
    <property type="component" value="Unassembled WGS sequence"/>
</dbReference>
<keyword evidence="2" id="KW-0472">Membrane</keyword>
<gene>
    <name evidence="3" type="ORF">GX50_04121</name>
</gene>
<evidence type="ECO:0000313" key="4">
    <source>
        <dbReference type="Proteomes" id="UP000226031"/>
    </source>
</evidence>
<accession>A0A2B7ZJP3</accession>
<evidence type="ECO:0000256" key="2">
    <source>
        <dbReference type="SAM" id="Phobius"/>
    </source>
</evidence>
<sequence length="360" mass="40848">MPLRQERRHKTAPKIYRIDSDGAGDVTLSSLHGPITARLASDASQKWTTTVRGQKTAFLILPSPTLFVFSFMQFGLWPTLNVSSTPELLSFGKIGTCQALPQLAHLFLLVVLNSMVLFALIILLARTLWCLGENTTTIEVWEIERHKTLLRRARVLGGYLDGPGGVRVHIQKQEFPYDIGIWNNIKYGMGGSANVISWFWPLASTPHRGSGLEFEDNGFEESTLSWPPPDPDRMYKPMPLNNYGSGFVGEQKYPSRSEEIEAFKRRQRGDFQRRQAGSEVQRRRPFHQRYIQNMETADFPDLSGSESGGDSDSGEEGWRDSEGDRLRDFGVDEEVEFYDEDDIPLAELLRRRKTQTKAST</sequence>
<dbReference type="EMBL" id="PDND01000073">
    <property type="protein sequence ID" value="PGH33047.1"/>
    <property type="molecule type" value="Genomic_DNA"/>
</dbReference>
<feature type="region of interest" description="Disordered" evidence="1">
    <location>
        <begin position="264"/>
        <end position="326"/>
    </location>
</feature>
<dbReference type="AlphaFoldDB" id="A0A2B7ZJP3"/>
<comment type="caution">
    <text evidence="3">The sequence shown here is derived from an EMBL/GenBank/DDBJ whole genome shotgun (WGS) entry which is preliminary data.</text>
</comment>
<evidence type="ECO:0000256" key="1">
    <source>
        <dbReference type="SAM" id="MobiDB-lite"/>
    </source>
</evidence>
<evidence type="ECO:0000313" key="3">
    <source>
        <dbReference type="EMBL" id="PGH33047.1"/>
    </source>
</evidence>
<reference evidence="3 4" key="1">
    <citation type="submission" date="2017-10" db="EMBL/GenBank/DDBJ databases">
        <title>Comparative genomics in systemic dimorphic fungi from Ajellomycetaceae.</title>
        <authorList>
            <person name="Munoz J.F."/>
            <person name="Mcewen J.G."/>
            <person name="Clay O.K."/>
            <person name="Cuomo C.A."/>
        </authorList>
    </citation>
    <scope>NUCLEOTIDE SEQUENCE [LARGE SCALE GENOMIC DNA]</scope>
    <source>
        <strain evidence="3 4">UAMH4076</strain>
    </source>
</reference>
<dbReference type="STRING" id="73230.A0A2B7ZJP3"/>
<feature type="compositionally biased region" description="Basic and acidic residues" evidence="1">
    <location>
        <begin position="264"/>
        <end position="273"/>
    </location>
</feature>
<proteinExistence type="predicted"/>
<dbReference type="GO" id="GO:0016740">
    <property type="term" value="F:transferase activity"/>
    <property type="evidence" value="ECO:0007669"/>
    <property type="project" value="UniProtKB-KW"/>
</dbReference>
<keyword evidence="2" id="KW-0812">Transmembrane</keyword>
<dbReference type="VEuPathDB" id="FungiDB:EMCG_02489"/>
<feature type="compositionally biased region" description="Basic and acidic residues" evidence="1">
    <location>
        <begin position="316"/>
        <end position="326"/>
    </location>
</feature>
<feature type="transmembrane region" description="Helical" evidence="2">
    <location>
        <begin position="56"/>
        <end position="77"/>
    </location>
</feature>
<protein>
    <submittedName>
        <fullName evidence="3">Palmitoyltransferase pfa4</fullName>
    </submittedName>
</protein>